<dbReference type="InterPro" id="IPR002052">
    <property type="entry name" value="DNA_methylase_N6_adenine_CS"/>
</dbReference>
<dbReference type="AlphaFoldDB" id="A0A915DVX6"/>
<protein>
    <submittedName>
        <fullName evidence="2">Methyltransferase-like protein 4</fullName>
    </submittedName>
</protein>
<dbReference type="Proteomes" id="UP000887574">
    <property type="component" value="Unplaced"/>
</dbReference>
<keyword evidence="1" id="KW-1185">Reference proteome</keyword>
<dbReference type="GO" id="GO:0032259">
    <property type="term" value="P:methylation"/>
    <property type="evidence" value="ECO:0007669"/>
    <property type="project" value="InterPro"/>
</dbReference>
<evidence type="ECO:0000313" key="2">
    <source>
        <dbReference type="WBParaSite" id="jg23335"/>
    </source>
</evidence>
<accession>A0A915DVX6</accession>
<dbReference type="WBParaSite" id="jg23335">
    <property type="protein sequence ID" value="jg23335"/>
    <property type="gene ID" value="jg23335"/>
</dbReference>
<dbReference type="PROSITE" id="PS00092">
    <property type="entry name" value="N6_MTASE"/>
    <property type="match status" value="1"/>
</dbReference>
<dbReference type="GO" id="GO:0003676">
    <property type="term" value="F:nucleic acid binding"/>
    <property type="evidence" value="ECO:0007669"/>
    <property type="project" value="InterPro"/>
</dbReference>
<name>A0A915DVX6_9BILA</name>
<dbReference type="GO" id="GO:0008168">
    <property type="term" value="F:methyltransferase activity"/>
    <property type="evidence" value="ECO:0007669"/>
    <property type="project" value="InterPro"/>
</dbReference>
<reference evidence="2" key="1">
    <citation type="submission" date="2022-11" db="UniProtKB">
        <authorList>
            <consortium name="WormBaseParasite"/>
        </authorList>
    </citation>
    <scope>IDENTIFICATION</scope>
</reference>
<proteinExistence type="predicted"/>
<dbReference type="InterPro" id="IPR007757">
    <property type="entry name" value="MT-A70-like"/>
</dbReference>
<dbReference type="Pfam" id="PF05063">
    <property type="entry name" value="MT-A70"/>
    <property type="match status" value="1"/>
</dbReference>
<sequence length="264" mass="30050">MLQVRSQLLNSGWFEMIKLVTESFVFIDELKFYQALYADDASRFKPKEAKAKSASKSKSKSKKRPAPPKCFLFENSAFVSSVYDQFLKACHDDSRLDQNNKIAAADSDDFYGWSNNLAARSAVKDTCQLDERSIEVVLDEPILYTNSVMKNLMLKNKDSSRKYIIPANSTFLTGDISMIRHFLHREMKYDLIIADPPWLNKSVKRKKSYLCVDTDDVLSSLPIPSMLDKGDLCVFGSPIKHQCTKNRRNLEKLGTCKNSFVALA</sequence>
<evidence type="ECO:0000313" key="1">
    <source>
        <dbReference type="Proteomes" id="UP000887574"/>
    </source>
</evidence>
<organism evidence="1 2">
    <name type="scientific">Ditylenchus dipsaci</name>
    <dbReference type="NCBI Taxonomy" id="166011"/>
    <lineage>
        <taxon>Eukaryota</taxon>
        <taxon>Metazoa</taxon>
        <taxon>Ecdysozoa</taxon>
        <taxon>Nematoda</taxon>
        <taxon>Chromadorea</taxon>
        <taxon>Rhabditida</taxon>
        <taxon>Tylenchina</taxon>
        <taxon>Tylenchomorpha</taxon>
        <taxon>Sphaerularioidea</taxon>
        <taxon>Anguinidae</taxon>
        <taxon>Anguininae</taxon>
        <taxon>Ditylenchus</taxon>
    </lineage>
</organism>